<reference evidence="6 7" key="2">
    <citation type="submission" date="2019-01" db="EMBL/GenBank/DDBJ databases">
        <authorList>
            <person name="Li Y."/>
        </authorList>
    </citation>
    <scope>NUCLEOTIDE SEQUENCE [LARGE SCALE GENOMIC DNA]</scope>
    <source>
        <strain evidence="6 7">2D-5</strain>
    </source>
</reference>
<name>A0A443IW22_9RHOB</name>
<organism evidence="6 7">
    <name type="scientific">Paenirhodobacter populi</name>
    <dbReference type="NCBI Taxonomy" id="2306993"/>
    <lineage>
        <taxon>Bacteria</taxon>
        <taxon>Pseudomonadati</taxon>
        <taxon>Pseudomonadota</taxon>
        <taxon>Alphaproteobacteria</taxon>
        <taxon>Rhodobacterales</taxon>
        <taxon>Rhodobacter group</taxon>
        <taxon>Paenirhodobacter</taxon>
    </lineage>
</organism>
<dbReference type="PANTHER" id="PTHR46193">
    <property type="entry name" value="6-PHOSPHOGLUCONATE PHOSPHATASE"/>
    <property type="match status" value="1"/>
</dbReference>
<keyword evidence="4" id="KW-0460">Magnesium</keyword>
<dbReference type="GO" id="GO:0003824">
    <property type="term" value="F:catalytic activity"/>
    <property type="evidence" value="ECO:0007669"/>
    <property type="project" value="UniProtKB-ARBA"/>
</dbReference>
<dbReference type="PANTHER" id="PTHR46193:SF18">
    <property type="entry name" value="HEXITOL PHOSPHATASE B"/>
    <property type="match status" value="1"/>
</dbReference>
<evidence type="ECO:0000313" key="6">
    <source>
        <dbReference type="EMBL" id="RWR12339.1"/>
    </source>
</evidence>
<evidence type="ECO:0000256" key="4">
    <source>
        <dbReference type="ARBA" id="ARBA00022842"/>
    </source>
</evidence>
<accession>A0A443IW22</accession>
<comment type="cofactor">
    <cofactor evidence="1">
        <name>Mg(2+)</name>
        <dbReference type="ChEBI" id="CHEBI:18420"/>
    </cofactor>
</comment>
<dbReference type="Gene3D" id="3.40.50.1000">
    <property type="entry name" value="HAD superfamily/HAD-like"/>
    <property type="match status" value="1"/>
</dbReference>
<dbReference type="RefSeq" id="WP_128269626.1">
    <property type="nucleotide sequence ID" value="NZ_SAUW01000008.1"/>
</dbReference>
<comment type="similarity">
    <text evidence="2">Belongs to the HAD-like hydrolase superfamily. CbbY/CbbZ/Gph/YieH family.</text>
</comment>
<dbReference type="InterPro" id="IPR006439">
    <property type="entry name" value="HAD-SF_hydro_IA"/>
</dbReference>
<dbReference type="Proteomes" id="UP000285710">
    <property type="component" value="Unassembled WGS sequence"/>
</dbReference>
<dbReference type="Gene3D" id="1.10.150.240">
    <property type="entry name" value="Putative phosphatase, domain 2"/>
    <property type="match status" value="1"/>
</dbReference>
<evidence type="ECO:0000256" key="2">
    <source>
        <dbReference type="ARBA" id="ARBA00006171"/>
    </source>
</evidence>
<dbReference type="AlphaFoldDB" id="A0A443IW22"/>
<dbReference type="InterPro" id="IPR023214">
    <property type="entry name" value="HAD_sf"/>
</dbReference>
<dbReference type="SFLD" id="SFLDS00003">
    <property type="entry name" value="Haloacid_Dehalogenase"/>
    <property type="match status" value="1"/>
</dbReference>
<dbReference type="InterPro" id="IPR051600">
    <property type="entry name" value="Beta-PGM-like"/>
</dbReference>
<dbReference type="CDD" id="cd07505">
    <property type="entry name" value="HAD_BPGM-like"/>
    <property type="match status" value="1"/>
</dbReference>
<gene>
    <name evidence="6" type="ORF">D2T33_09565</name>
</gene>
<dbReference type="NCBIfam" id="TIGR01509">
    <property type="entry name" value="HAD-SF-IA-v3"/>
    <property type="match status" value="1"/>
</dbReference>
<dbReference type="SFLD" id="SFLDG01129">
    <property type="entry name" value="C1.5:_HAD__Beta-PGM__Phosphata"/>
    <property type="match status" value="1"/>
</dbReference>
<evidence type="ECO:0000313" key="7">
    <source>
        <dbReference type="Proteomes" id="UP000285710"/>
    </source>
</evidence>
<keyword evidence="5" id="KW-0119">Carbohydrate metabolism</keyword>
<evidence type="ECO:0000256" key="5">
    <source>
        <dbReference type="ARBA" id="ARBA00023277"/>
    </source>
</evidence>
<evidence type="ECO:0000256" key="3">
    <source>
        <dbReference type="ARBA" id="ARBA00022723"/>
    </source>
</evidence>
<evidence type="ECO:0000256" key="1">
    <source>
        <dbReference type="ARBA" id="ARBA00001946"/>
    </source>
</evidence>
<keyword evidence="3" id="KW-0479">Metal-binding</keyword>
<keyword evidence="7" id="KW-1185">Reference proteome</keyword>
<protein>
    <submittedName>
        <fullName evidence="6">HAD family phosphatase</fullName>
    </submittedName>
</protein>
<dbReference type="SUPFAM" id="SSF56784">
    <property type="entry name" value="HAD-like"/>
    <property type="match status" value="1"/>
</dbReference>
<proteinExistence type="inferred from homology"/>
<sequence length="218" mass="23018">MTSQTPDTQPLRFKGIAWDVDGTLVDSEPLHHEVLISVCLDLGVDLRNEAEDRFLGLSQDEIWGMLAPAMPPGLTREAWKNRLIDSYIAGSGTLKPLPGAVEVIRRFADAGLRQVAVSNAGRRVLNANIAALGIRDLLVGTISVDDVTEGKPAPEPYRKGAALLDLTVREVLAVEDSGTGARAAKAAGMQVATLGVAQSVGGLPIAKLDDLPALVLGR</sequence>
<reference evidence="6 7" key="1">
    <citation type="submission" date="2019-01" db="EMBL/GenBank/DDBJ databases">
        <title>Sinorhodobacter populi sp. nov. isolated from the symptomatic bark tissue of Populus euramericana canker.</title>
        <authorList>
            <person name="Xu G."/>
        </authorList>
    </citation>
    <scope>NUCLEOTIDE SEQUENCE [LARGE SCALE GENOMIC DNA]</scope>
    <source>
        <strain evidence="6 7">2D-5</strain>
    </source>
</reference>
<dbReference type="InterPro" id="IPR023198">
    <property type="entry name" value="PGP-like_dom2"/>
</dbReference>
<dbReference type="InterPro" id="IPR036412">
    <property type="entry name" value="HAD-like_sf"/>
</dbReference>
<dbReference type="Pfam" id="PF00702">
    <property type="entry name" value="Hydrolase"/>
    <property type="match status" value="1"/>
</dbReference>
<dbReference type="GO" id="GO:0046872">
    <property type="term" value="F:metal ion binding"/>
    <property type="evidence" value="ECO:0007669"/>
    <property type="project" value="UniProtKB-KW"/>
</dbReference>
<dbReference type="EMBL" id="SAUW01000008">
    <property type="protein sequence ID" value="RWR12339.1"/>
    <property type="molecule type" value="Genomic_DNA"/>
</dbReference>
<comment type="caution">
    <text evidence="6">The sequence shown here is derived from an EMBL/GenBank/DDBJ whole genome shotgun (WGS) entry which is preliminary data.</text>
</comment>